<dbReference type="InterPro" id="IPR036396">
    <property type="entry name" value="Cyt_P450_sf"/>
</dbReference>
<dbReference type="AlphaFoldDB" id="A0A084T0D3"/>
<evidence type="ECO:0000256" key="2">
    <source>
        <dbReference type="ARBA" id="ARBA00022617"/>
    </source>
</evidence>
<keyword evidence="4" id="KW-0560">Oxidoreductase</keyword>
<evidence type="ECO:0000256" key="3">
    <source>
        <dbReference type="ARBA" id="ARBA00022723"/>
    </source>
</evidence>
<dbReference type="SUPFAM" id="SSF48264">
    <property type="entry name" value="Cytochrome P450"/>
    <property type="match status" value="1"/>
</dbReference>
<dbReference type="InterPro" id="IPR001128">
    <property type="entry name" value="Cyt_P450"/>
</dbReference>
<evidence type="ECO:0008006" key="9">
    <source>
        <dbReference type="Google" id="ProtNLM"/>
    </source>
</evidence>
<evidence type="ECO:0000256" key="4">
    <source>
        <dbReference type="ARBA" id="ARBA00023002"/>
    </source>
</evidence>
<evidence type="ECO:0000256" key="1">
    <source>
        <dbReference type="ARBA" id="ARBA00010617"/>
    </source>
</evidence>
<dbReference type="Proteomes" id="UP000028547">
    <property type="component" value="Unassembled WGS sequence"/>
</dbReference>
<keyword evidence="6" id="KW-0503">Monooxygenase</keyword>
<dbReference type="EMBL" id="JPMI01000025">
    <property type="protein sequence ID" value="KFA94168.1"/>
    <property type="molecule type" value="Genomic_DNA"/>
</dbReference>
<evidence type="ECO:0000256" key="6">
    <source>
        <dbReference type="ARBA" id="ARBA00023033"/>
    </source>
</evidence>
<accession>A0A084T0D3</accession>
<dbReference type="FunFam" id="1.10.630.10:FF:000018">
    <property type="entry name" value="Cytochrome P450 monooxygenase"/>
    <property type="match status" value="1"/>
</dbReference>
<dbReference type="PANTHER" id="PTHR46696">
    <property type="entry name" value="P450, PUTATIVE (EUROFUNG)-RELATED"/>
    <property type="match status" value="1"/>
</dbReference>
<evidence type="ECO:0000313" key="8">
    <source>
        <dbReference type="Proteomes" id="UP000028547"/>
    </source>
</evidence>
<dbReference type="PANTHER" id="PTHR46696:SF1">
    <property type="entry name" value="CYTOCHROME P450 YJIB-RELATED"/>
    <property type="match status" value="1"/>
</dbReference>
<reference evidence="7 8" key="1">
    <citation type="submission" date="2014-07" db="EMBL/GenBank/DDBJ databases">
        <title>Draft Genome Sequence of Gephyronic Acid Producer, Cystobacter violaceus Strain Cb vi76.</title>
        <authorList>
            <person name="Stevens D.C."/>
            <person name="Young J."/>
            <person name="Carmichael R."/>
            <person name="Tan J."/>
            <person name="Taylor R.E."/>
        </authorList>
    </citation>
    <scope>NUCLEOTIDE SEQUENCE [LARGE SCALE GENOMIC DNA]</scope>
    <source>
        <strain evidence="7 8">Cb vi76</strain>
    </source>
</reference>
<dbReference type="PRINTS" id="PR00359">
    <property type="entry name" value="BP450"/>
</dbReference>
<proteinExistence type="inferred from homology"/>
<protein>
    <recommendedName>
        <fullName evidence="9">Cytochrome P450</fullName>
    </recommendedName>
</protein>
<comment type="similarity">
    <text evidence="1">Belongs to the cytochrome P450 family.</text>
</comment>
<dbReference type="Gene3D" id="1.10.630.10">
    <property type="entry name" value="Cytochrome P450"/>
    <property type="match status" value="1"/>
</dbReference>
<keyword evidence="2" id="KW-0349">Heme</keyword>
<name>A0A084T0D3_9BACT</name>
<evidence type="ECO:0000256" key="5">
    <source>
        <dbReference type="ARBA" id="ARBA00023004"/>
    </source>
</evidence>
<keyword evidence="5" id="KW-0408">Iron</keyword>
<dbReference type="GO" id="GO:0020037">
    <property type="term" value="F:heme binding"/>
    <property type="evidence" value="ECO:0007669"/>
    <property type="project" value="InterPro"/>
</dbReference>
<evidence type="ECO:0000313" key="7">
    <source>
        <dbReference type="EMBL" id="KFA94168.1"/>
    </source>
</evidence>
<dbReference type="InterPro" id="IPR002397">
    <property type="entry name" value="Cyt_P450_B"/>
</dbReference>
<dbReference type="CDD" id="cd11030">
    <property type="entry name" value="CYP105-like"/>
    <property type="match status" value="1"/>
</dbReference>
<keyword evidence="3" id="KW-0479">Metal-binding</keyword>
<comment type="caution">
    <text evidence="7">The sequence shown here is derived from an EMBL/GenBank/DDBJ whole genome shotgun (WGS) entry which is preliminary data.</text>
</comment>
<organism evidence="7 8">
    <name type="scientific">Archangium violaceum Cb vi76</name>
    <dbReference type="NCBI Taxonomy" id="1406225"/>
    <lineage>
        <taxon>Bacteria</taxon>
        <taxon>Pseudomonadati</taxon>
        <taxon>Myxococcota</taxon>
        <taxon>Myxococcia</taxon>
        <taxon>Myxococcales</taxon>
        <taxon>Cystobacterineae</taxon>
        <taxon>Archangiaceae</taxon>
        <taxon>Archangium</taxon>
    </lineage>
</organism>
<gene>
    <name evidence="7" type="ORF">Q664_04380</name>
</gene>
<dbReference type="GO" id="GO:0016705">
    <property type="term" value="F:oxidoreductase activity, acting on paired donors, with incorporation or reduction of molecular oxygen"/>
    <property type="evidence" value="ECO:0007669"/>
    <property type="project" value="InterPro"/>
</dbReference>
<dbReference type="Pfam" id="PF00067">
    <property type="entry name" value="p450"/>
    <property type="match status" value="1"/>
</dbReference>
<dbReference type="GO" id="GO:0005506">
    <property type="term" value="F:iron ion binding"/>
    <property type="evidence" value="ECO:0007669"/>
    <property type="project" value="InterPro"/>
</dbReference>
<dbReference type="GO" id="GO:0004497">
    <property type="term" value="F:monooxygenase activity"/>
    <property type="evidence" value="ECO:0007669"/>
    <property type="project" value="UniProtKB-KW"/>
</dbReference>
<sequence>MTDSYPLPKNWSCPLDPPAEYKRLRREAPVTRVRVWDGSTPWLITRYDDACQALGDPRLSLDFRLPGFPHTSPSSAARLESVLPFSFRSDSEHRAQRAMIMQEFSPRRMEVLRPRIQRIADEALDAMLAGPRPADLLGAFALPVSIRVICELLGVSQDDCEYLHGLSCTVGSRDSPKDAAGRALKELDGYFERLVAENVRNPSDTVVGRVVAEYVRKGMLSEQDAAAMFQMLFHAGHGPSAYMIIMGTLALLLDPDQRGELRAIADDPTQLSAAIQELLRYVTVSHSGRQRVATEDLVMGGQLIRAGEGVLVQTDSANRDETVFPDPDRLDIHRTPQRNLALGHGIHLCTGRALALIELEVVFPTLLRRIPTLRLAVPVQDIPFKRNDNVLGAYEMPVTW</sequence>